<comment type="caution">
    <text evidence="1">The sequence shown here is derived from an EMBL/GenBank/DDBJ whole genome shotgun (WGS) entry which is preliminary data.</text>
</comment>
<protein>
    <submittedName>
        <fullName evidence="1">Uncharacterized protein</fullName>
    </submittedName>
</protein>
<evidence type="ECO:0000313" key="2">
    <source>
        <dbReference type="Proteomes" id="UP000324800"/>
    </source>
</evidence>
<sequence>MLIYCEVESHGIDSKVSLMLALCSSIEIGFAPVEGIQCSFPSYPIYSQNLLCNQLFLESTSLPLLPGSTLNTRQGL</sequence>
<organism evidence="1 2">
    <name type="scientific">Streblomastix strix</name>
    <dbReference type="NCBI Taxonomy" id="222440"/>
    <lineage>
        <taxon>Eukaryota</taxon>
        <taxon>Metamonada</taxon>
        <taxon>Preaxostyla</taxon>
        <taxon>Oxymonadida</taxon>
        <taxon>Streblomastigidae</taxon>
        <taxon>Streblomastix</taxon>
    </lineage>
</organism>
<proteinExistence type="predicted"/>
<gene>
    <name evidence="1" type="ORF">EZS28_036316</name>
</gene>
<evidence type="ECO:0000313" key="1">
    <source>
        <dbReference type="EMBL" id="KAA6368158.1"/>
    </source>
</evidence>
<dbReference type="Proteomes" id="UP000324800">
    <property type="component" value="Unassembled WGS sequence"/>
</dbReference>
<dbReference type="AlphaFoldDB" id="A0A5J4UCC2"/>
<accession>A0A5J4UCC2</accession>
<reference evidence="1 2" key="1">
    <citation type="submission" date="2019-03" db="EMBL/GenBank/DDBJ databases">
        <title>Single cell metagenomics reveals metabolic interactions within the superorganism composed of flagellate Streblomastix strix and complex community of Bacteroidetes bacteria on its surface.</title>
        <authorList>
            <person name="Treitli S.C."/>
            <person name="Kolisko M."/>
            <person name="Husnik F."/>
            <person name="Keeling P."/>
            <person name="Hampl V."/>
        </authorList>
    </citation>
    <scope>NUCLEOTIDE SEQUENCE [LARGE SCALE GENOMIC DNA]</scope>
    <source>
        <strain evidence="1">ST1C</strain>
    </source>
</reference>
<dbReference type="EMBL" id="SNRW01017631">
    <property type="protein sequence ID" value="KAA6368158.1"/>
    <property type="molecule type" value="Genomic_DNA"/>
</dbReference>
<name>A0A5J4UCC2_9EUKA</name>